<comment type="caution">
    <text evidence="2">The sequence shown here is derived from an EMBL/GenBank/DDBJ whole genome shotgun (WGS) entry which is preliminary data.</text>
</comment>
<dbReference type="OrthoDB" id="298344at2759"/>
<organism evidence="2 3">
    <name type="scientific">Pseudocohnilembus persalinus</name>
    <name type="common">Ciliate</name>
    <dbReference type="NCBI Taxonomy" id="266149"/>
    <lineage>
        <taxon>Eukaryota</taxon>
        <taxon>Sar</taxon>
        <taxon>Alveolata</taxon>
        <taxon>Ciliophora</taxon>
        <taxon>Intramacronucleata</taxon>
        <taxon>Oligohymenophorea</taxon>
        <taxon>Scuticociliatia</taxon>
        <taxon>Philasterida</taxon>
        <taxon>Pseudocohnilembidae</taxon>
        <taxon>Pseudocohnilembus</taxon>
    </lineage>
</organism>
<feature type="compositionally biased region" description="Basic and acidic residues" evidence="1">
    <location>
        <begin position="1002"/>
        <end position="1016"/>
    </location>
</feature>
<dbReference type="EMBL" id="LDAU01000073">
    <property type="protein sequence ID" value="KRX08133.1"/>
    <property type="molecule type" value="Genomic_DNA"/>
</dbReference>
<feature type="region of interest" description="Disordered" evidence="1">
    <location>
        <begin position="1065"/>
        <end position="1088"/>
    </location>
</feature>
<feature type="compositionally biased region" description="Polar residues" evidence="1">
    <location>
        <begin position="257"/>
        <end position="266"/>
    </location>
</feature>
<accession>A0A0V0R1V7</accession>
<evidence type="ECO:0000313" key="2">
    <source>
        <dbReference type="EMBL" id="KRX08133.1"/>
    </source>
</evidence>
<gene>
    <name evidence="2" type="ORF">PPERSA_01678</name>
</gene>
<dbReference type="Proteomes" id="UP000054937">
    <property type="component" value="Unassembled WGS sequence"/>
</dbReference>
<proteinExistence type="predicted"/>
<feature type="region of interest" description="Disordered" evidence="1">
    <location>
        <begin position="251"/>
        <end position="272"/>
    </location>
</feature>
<sequence>MTEVYAEQQQLFKIQGLIEQKIKKLKNLEREQQQQQNTEICQKEDEEQKIQNNKNNSAQKQKADQNNDINKNEIQCEEIKNQLQQLQNQQEIIQYIIQEWKQIMDAKQLVNINNFKKIKNQTQIQQDDEEDGQFEILREEEEQLDDILEKIDILYEKSCQLIKLEKLDLDFQQQKWYSQFWYEKYLNQEQTSYILQQQKFQGQSIYQLQQEKLNEQKRIQMEILNSQIQQQHLNSLSEQNFYNQQFQQSAQKKGQNSNLNYQNISNQDKKKEEYDSLNEYYSYLEEENQQYQNQIMLQQQHLQQGERIKRQYNFQYRNSYKNGAPNNSEITQFKQQYYLYNIDTSQYSLQNEIDLLEQELVNINEDNKKNIYEDKTQEKYFEYDELNKMNYEHYNRVSGPAFQDIQIQYLLGIIQLLEVKQIAESISGILQCQPKSQQLLNLENQTTIINEQKGGQGGKGGPNYQNIKQQQQEEKEEQDYYDYYSQNLKSQNSTGDQSDKMKIQQKFELDQFQNQDLVKDDVNEIKKQAFFYEYQSFHTSQSEFIQRIYKKITEQFQNQKKDEDKIDYMYLLKFDESINPKNKWVTEQDMLFYNYFRDQSLFSCYNVSQKTFVQFGHIQKTKNQKNKLQNLKIEEILQKMQNYNASNQNKFVSTEMNNYQMCHHCKQFIQSKHLVKCNYSSQKYGLPILNQQVPDPFLSYHLDLDAIPKKLKYGSNQAYIFQNNDYICLRQFCKTCLKTNYDVNLQEIDLHDFLCPVCNGTCFCSRCLRQDMISKIKGMYILLGGELSLLYLGTKTEEFLRPQIYEEIQKKYEEEIGSKNLSQKMQKLQNPKTIQKMKQVKGDLEQLQLLSFSVRRREKIKNEQLKTQILLFQKKCEQILGHEFESEDPDLQFNYQFQSDQILQGKQIFQKNNNKTQNKDNNLDFLYNLSEIQRKQSQLQVQVDSQSLLIQQQQIKQQQQEQQQQQIEQQQMFQSQSLLQQQDETQHSQNQEKSNLNQDSEIMDKNQEKSSENLERGRKKIKNSYINIQSYKDQRYEEMQIQNEQNMKNKKKKSKLNKSQLKQKIKNNQLQNKQQLTNQQQEIGRKIQ</sequence>
<feature type="region of interest" description="Disordered" evidence="1">
    <location>
        <begin position="33"/>
        <end position="68"/>
    </location>
</feature>
<name>A0A0V0R1V7_PSEPJ</name>
<dbReference type="AlphaFoldDB" id="A0A0V0R1V7"/>
<feature type="region of interest" description="Disordered" evidence="1">
    <location>
        <begin position="451"/>
        <end position="478"/>
    </location>
</feature>
<feature type="compositionally biased region" description="Polar residues" evidence="1">
    <location>
        <begin position="987"/>
        <end position="1000"/>
    </location>
</feature>
<evidence type="ECO:0000313" key="3">
    <source>
        <dbReference type="Proteomes" id="UP000054937"/>
    </source>
</evidence>
<keyword evidence="3" id="KW-1185">Reference proteome</keyword>
<reference evidence="2 3" key="1">
    <citation type="journal article" date="2015" name="Sci. Rep.">
        <title>Genome of the facultative scuticociliatosis pathogen Pseudocohnilembus persalinus provides insight into its virulence through horizontal gene transfer.</title>
        <authorList>
            <person name="Xiong J."/>
            <person name="Wang G."/>
            <person name="Cheng J."/>
            <person name="Tian M."/>
            <person name="Pan X."/>
            <person name="Warren A."/>
            <person name="Jiang C."/>
            <person name="Yuan D."/>
            <person name="Miao W."/>
        </authorList>
    </citation>
    <scope>NUCLEOTIDE SEQUENCE [LARGE SCALE GENOMIC DNA]</scope>
    <source>
        <strain evidence="2">36N120E</strain>
    </source>
</reference>
<dbReference type="InParanoid" id="A0A0V0R1V7"/>
<feature type="compositionally biased region" description="Low complexity" evidence="1">
    <location>
        <begin position="50"/>
        <end position="67"/>
    </location>
</feature>
<evidence type="ECO:0000256" key="1">
    <source>
        <dbReference type="SAM" id="MobiDB-lite"/>
    </source>
</evidence>
<protein>
    <submittedName>
        <fullName evidence="2">Uncharacterized protein</fullName>
    </submittedName>
</protein>
<feature type="compositionally biased region" description="Low complexity" evidence="1">
    <location>
        <begin position="1066"/>
        <end position="1082"/>
    </location>
</feature>
<feature type="region of interest" description="Disordered" evidence="1">
    <location>
        <begin position="976"/>
        <end position="1018"/>
    </location>
</feature>